<gene>
    <name evidence="1" type="ORF">CORMATOL_00829</name>
</gene>
<accession>C0E1H8</accession>
<dbReference type="HOGENOM" id="CLU_2896464_0_0_11"/>
<reference evidence="1 2" key="1">
    <citation type="submission" date="2009-01" db="EMBL/GenBank/DDBJ databases">
        <authorList>
            <person name="Fulton L."/>
            <person name="Clifton S."/>
            <person name="Chinwalla A.T."/>
            <person name="Mitreva M."/>
            <person name="Sodergren E."/>
            <person name="Weinstock G."/>
            <person name="Clifton S."/>
            <person name="Dooling D.J."/>
            <person name="Fulton B."/>
            <person name="Minx P."/>
            <person name="Pepin K.H."/>
            <person name="Johnson M."/>
            <person name="Bhonagiri V."/>
            <person name="Nash W.E."/>
            <person name="Mardis E.R."/>
            <person name="Wilson R.K."/>
        </authorList>
    </citation>
    <scope>NUCLEOTIDE SEQUENCE [LARGE SCALE GENOMIC DNA]</scope>
    <source>
        <strain evidence="1 2">ATCC 33806</strain>
    </source>
</reference>
<dbReference type="AlphaFoldDB" id="C0E1H8"/>
<protein>
    <submittedName>
        <fullName evidence="1">Uncharacterized protein</fullName>
    </submittedName>
</protein>
<sequence>MLVNRILCDYSPVLQKMLVSLYKFKIIKLVLRNMWGMFIRMNAELLKVGYLVLCFPDVSRET</sequence>
<evidence type="ECO:0000313" key="2">
    <source>
        <dbReference type="Proteomes" id="UP000006247"/>
    </source>
</evidence>
<comment type="caution">
    <text evidence="1">The sequence shown here is derived from an EMBL/GenBank/DDBJ whole genome shotgun (WGS) entry which is preliminary data.</text>
</comment>
<name>C0E1H8_9CORY</name>
<evidence type="ECO:0000313" key="1">
    <source>
        <dbReference type="EMBL" id="EEG27628.1"/>
    </source>
</evidence>
<dbReference type="Proteomes" id="UP000006247">
    <property type="component" value="Unassembled WGS sequence"/>
</dbReference>
<proteinExistence type="predicted"/>
<dbReference type="EMBL" id="ACEB01000012">
    <property type="protein sequence ID" value="EEG27628.1"/>
    <property type="molecule type" value="Genomic_DNA"/>
</dbReference>
<organism evidence="1 2">
    <name type="scientific">Corynebacterium matruchotii ATCC 33806</name>
    <dbReference type="NCBI Taxonomy" id="566549"/>
    <lineage>
        <taxon>Bacteria</taxon>
        <taxon>Bacillati</taxon>
        <taxon>Actinomycetota</taxon>
        <taxon>Actinomycetes</taxon>
        <taxon>Mycobacteriales</taxon>
        <taxon>Corynebacteriaceae</taxon>
        <taxon>Corynebacterium</taxon>
    </lineage>
</organism>